<protein>
    <recommendedName>
        <fullName evidence="3">DUF6534 domain-containing protein</fullName>
    </recommendedName>
</protein>
<feature type="transmembrane region" description="Helical" evidence="2">
    <location>
        <begin position="161"/>
        <end position="185"/>
    </location>
</feature>
<feature type="region of interest" description="Disordered" evidence="1">
    <location>
        <begin position="303"/>
        <end position="323"/>
    </location>
</feature>
<dbReference type="EMBL" id="JABXXO010000012">
    <property type="protein sequence ID" value="KAF7762075.1"/>
    <property type="molecule type" value="Genomic_DNA"/>
</dbReference>
<feature type="transmembrane region" description="Helical" evidence="2">
    <location>
        <begin position="51"/>
        <end position="75"/>
    </location>
</feature>
<name>A0A8H7C4Y7_AGABI</name>
<evidence type="ECO:0000313" key="4">
    <source>
        <dbReference type="EMBL" id="KAF7762075.1"/>
    </source>
</evidence>
<sequence>MSELAPIPGFEKLTGPPYVGITAAVFLFGLLTLQFYNYILKFRHDYLILKLAVYVTFILELVSTGMTVADGYHWLVRGFGEPDVLAGFFLANFDSPIIGSLVAVISQVAYCWRIYRLSGMKILPCFIAAIVIGSEFAYFAAGIFNETLKDLTHWETTSTRLVIVWAIGNVVSDNLIAILMLYYLLNNVSLRNASWLGRIVRLILESNMLSALVSVLLGVFTFVDSIKPPKTSMFLAPGYILSKMYSNCMLIMLNNRIYAGDIGEESADFGIGGHAIPLRPRYVQAFEKVVVNKEMAVHVDDNSEMPSAASSLGPEQDVRFSEV</sequence>
<keyword evidence="2" id="KW-1133">Transmembrane helix</keyword>
<evidence type="ECO:0000313" key="5">
    <source>
        <dbReference type="Proteomes" id="UP000629468"/>
    </source>
</evidence>
<keyword evidence="2" id="KW-0812">Transmembrane</keyword>
<comment type="caution">
    <text evidence="4">The sequence shown here is derived from an EMBL/GenBank/DDBJ whole genome shotgun (WGS) entry which is preliminary data.</text>
</comment>
<dbReference type="InterPro" id="IPR045339">
    <property type="entry name" value="DUF6534"/>
</dbReference>
<dbReference type="AlphaFoldDB" id="A0A8H7C4Y7"/>
<reference evidence="4 5" key="1">
    <citation type="journal article" name="Sci. Rep.">
        <title>Telomere-to-telomere assembled and centromere annotated genomes of the two main subspecies of the button mushroom Agaricus bisporus reveal especially polymorphic chromosome ends.</title>
        <authorList>
            <person name="Sonnenberg A.S.M."/>
            <person name="Sedaghat-Telgerd N."/>
            <person name="Lavrijssen B."/>
            <person name="Ohm R.A."/>
            <person name="Hendrickx P.M."/>
            <person name="Scholtmeijer K."/>
            <person name="Baars J.J.P."/>
            <person name="van Peer A."/>
        </authorList>
    </citation>
    <scope>NUCLEOTIDE SEQUENCE [LARGE SCALE GENOMIC DNA]</scope>
    <source>
        <strain evidence="4 5">H119_p4</strain>
    </source>
</reference>
<evidence type="ECO:0000256" key="2">
    <source>
        <dbReference type="SAM" id="Phobius"/>
    </source>
</evidence>
<dbReference type="OMA" id="LTHWETT"/>
<evidence type="ECO:0000259" key="3">
    <source>
        <dbReference type="Pfam" id="PF20152"/>
    </source>
</evidence>
<organism evidence="4 5">
    <name type="scientific">Agaricus bisporus var. burnettii</name>
    <dbReference type="NCBI Taxonomy" id="192524"/>
    <lineage>
        <taxon>Eukaryota</taxon>
        <taxon>Fungi</taxon>
        <taxon>Dikarya</taxon>
        <taxon>Basidiomycota</taxon>
        <taxon>Agaricomycotina</taxon>
        <taxon>Agaricomycetes</taxon>
        <taxon>Agaricomycetidae</taxon>
        <taxon>Agaricales</taxon>
        <taxon>Agaricineae</taxon>
        <taxon>Agaricaceae</taxon>
        <taxon>Agaricus</taxon>
    </lineage>
</organism>
<proteinExistence type="predicted"/>
<accession>A0A8H7C4Y7</accession>
<feature type="transmembrane region" description="Helical" evidence="2">
    <location>
        <begin position="122"/>
        <end position="141"/>
    </location>
</feature>
<dbReference type="Pfam" id="PF20152">
    <property type="entry name" value="DUF6534"/>
    <property type="match status" value="1"/>
</dbReference>
<dbReference type="PANTHER" id="PTHR40465:SF1">
    <property type="entry name" value="DUF6534 DOMAIN-CONTAINING PROTEIN"/>
    <property type="match status" value="1"/>
</dbReference>
<feature type="transmembrane region" description="Helical" evidence="2">
    <location>
        <begin position="95"/>
        <end position="115"/>
    </location>
</feature>
<feature type="transmembrane region" description="Helical" evidence="2">
    <location>
        <begin position="18"/>
        <end position="39"/>
    </location>
</feature>
<dbReference type="Proteomes" id="UP000629468">
    <property type="component" value="Unassembled WGS sequence"/>
</dbReference>
<feature type="domain" description="DUF6534" evidence="3">
    <location>
        <begin position="170"/>
        <end position="256"/>
    </location>
</feature>
<keyword evidence="2" id="KW-0472">Membrane</keyword>
<dbReference type="PANTHER" id="PTHR40465">
    <property type="entry name" value="CHROMOSOME 1, WHOLE GENOME SHOTGUN SEQUENCE"/>
    <property type="match status" value="1"/>
</dbReference>
<evidence type="ECO:0000256" key="1">
    <source>
        <dbReference type="SAM" id="MobiDB-lite"/>
    </source>
</evidence>
<gene>
    <name evidence="4" type="ORF">Agabi119p4_8668</name>
</gene>
<feature type="transmembrane region" description="Helical" evidence="2">
    <location>
        <begin position="206"/>
        <end position="223"/>
    </location>
</feature>